<dbReference type="EMBL" id="LVIE01000112">
    <property type="protein sequence ID" value="OHT24660.1"/>
    <property type="molecule type" value="Genomic_DNA"/>
</dbReference>
<sequence length="282" mass="32820">MLNCNIEKITPFGILITPNNIGDSITKLSINMLRGWVRKHLLIIFRGFDSGFEDKEKLISYSHHWGEIMMWPFGAVLDIIEHNDPPDHVLDNLSLPLHWDGMYSEFIPEFQIFHCISAGSVEHEGRTNFVNTEKIIADANQLDINLWEKAIITYRTKNITHYGGEVISPLICLHPREQKKVLRYNEPMGKNVLKYSDHHSVDFIGIPNEKLSDMQHLLHSKLYDPNYLYAHQWQAGDIVICDNFSLLHGREAFSSQSQRHIQRVHIHGQPKHRNIHFRKAFT</sequence>
<comment type="caution">
    <text evidence="4">The sequence shown here is derived from an EMBL/GenBank/DDBJ whole genome shotgun (WGS) entry which is preliminary data.</text>
</comment>
<dbReference type="PANTHER" id="PTHR10696">
    <property type="entry name" value="GAMMA-BUTYROBETAINE HYDROXYLASE-RELATED"/>
    <property type="match status" value="1"/>
</dbReference>
<evidence type="ECO:0000313" key="4">
    <source>
        <dbReference type="EMBL" id="OHT24660.1"/>
    </source>
</evidence>
<name>A0A1S1HWE7_PROST</name>
<keyword evidence="2" id="KW-0560">Oxidoreductase</keyword>
<dbReference type="InterPro" id="IPR003819">
    <property type="entry name" value="TauD/TfdA-like"/>
</dbReference>
<evidence type="ECO:0000256" key="1">
    <source>
        <dbReference type="ARBA" id="ARBA00001954"/>
    </source>
</evidence>
<protein>
    <submittedName>
        <fullName evidence="4">Pyoverdine biosynthesis protein</fullName>
    </submittedName>
</protein>
<dbReference type="InterPro" id="IPR042098">
    <property type="entry name" value="TauD-like_sf"/>
</dbReference>
<dbReference type="RefSeq" id="WP_070926682.1">
    <property type="nucleotide sequence ID" value="NZ_VAUE01000023.1"/>
</dbReference>
<dbReference type="Pfam" id="PF02668">
    <property type="entry name" value="TauD"/>
    <property type="match status" value="1"/>
</dbReference>
<dbReference type="PANTHER" id="PTHR10696:SF53">
    <property type="entry name" value="TYROSINE ISONITRILE DESATURASE"/>
    <property type="match status" value="1"/>
</dbReference>
<dbReference type="InterPro" id="IPR050411">
    <property type="entry name" value="AlphaKG_dependent_hydroxylases"/>
</dbReference>
<comment type="cofactor">
    <cofactor evidence="1">
        <name>Fe(2+)</name>
        <dbReference type="ChEBI" id="CHEBI:29033"/>
    </cofactor>
</comment>
<dbReference type="OrthoDB" id="581608at2"/>
<dbReference type="GO" id="GO:0016706">
    <property type="term" value="F:2-oxoglutarate-dependent dioxygenase activity"/>
    <property type="evidence" value="ECO:0007669"/>
    <property type="project" value="UniProtKB-ARBA"/>
</dbReference>
<accession>A0A1S1HWE7</accession>
<evidence type="ECO:0000313" key="5">
    <source>
        <dbReference type="Proteomes" id="UP000179588"/>
    </source>
</evidence>
<keyword evidence="5" id="KW-1185">Reference proteome</keyword>
<gene>
    <name evidence="4" type="ORF">A3Q29_02805</name>
</gene>
<dbReference type="SUPFAM" id="SSF51197">
    <property type="entry name" value="Clavaminate synthase-like"/>
    <property type="match status" value="1"/>
</dbReference>
<dbReference type="Gene3D" id="3.60.130.10">
    <property type="entry name" value="Clavaminate synthase-like"/>
    <property type="match status" value="1"/>
</dbReference>
<dbReference type="AlphaFoldDB" id="A0A1S1HWE7"/>
<dbReference type="Proteomes" id="UP000179588">
    <property type="component" value="Unassembled WGS sequence"/>
</dbReference>
<organism evidence="4 5">
    <name type="scientific">Providencia stuartii</name>
    <dbReference type="NCBI Taxonomy" id="588"/>
    <lineage>
        <taxon>Bacteria</taxon>
        <taxon>Pseudomonadati</taxon>
        <taxon>Pseudomonadota</taxon>
        <taxon>Gammaproteobacteria</taxon>
        <taxon>Enterobacterales</taxon>
        <taxon>Morganellaceae</taxon>
        <taxon>Providencia</taxon>
    </lineage>
</organism>
<feature type="domain" description="TauD/TfdA-like" evidence="3">
    <location>
        <begin position="28"/>
        <end position="264"/>
    </location>
</feature>
<evidence type="ECO:0000259" key="3">
    <source>
        <dbReference type="Pfam" id="PF02668"/>
    </source>
</evidence>
<reference evidence="4 5" key="1">
    <citation type="submission" date="2016-03" db="EMBL/GenBank/DDBJ databases">
        <title>Genome sequence of Providencia stuartii strain, isolated from the salivary glands of larval Lucilia sericata.</title>
        <authorList>
            <person name="Yuan Y."/>
            <person name="Zhang Y."/>
            <person name="Fu S."/>
            <person name="Crippen T.L."/>
            <person name="Visi D."/>
            <person name="Benbow M.E."/>
            <person name="Allen M."/>
            <person name="Tomberlin J.K."/>
            <person name="Sze S.-H."/>
            <person name="Tarone A.M."/>
        </authorList>
    </citation>
    <scope>NUCLEOTIDE SEQUENCE [LARGE SCALE GENOMIC DNA]</scope>
    <source>
        <strain evidence="4 5">Crippen</strain>
    </source>
</reference>
<proteinExistence type="predicted"/>
<evidence type="ECO:0000256" key="2">
    <source>
        <dbReference type="ARBA" id="ARBA00023002"/>
    </source>
</evidence>